<dbReference type="AlphaFoldDB" id="A0A2M7VAT1"/>
<protein>
    <submittedName>
        <fullName evidence="2">Uncharacterized protein</fullName>
    </submittedName>
</protein>
<evidence type="ECO:0000313" key="3">
    <source>
        <dbReference type="Proteomes" id="UP000231453"/>
    </source>
</evidence>
<dbReference type="Proteomes" id="UP000231453">
    <property type="component" value="Unassembled WGS sequence"/>
</dbReference>
<accession>A0A2M7VAT1</accession>
<evidence type="ECO:0000313" key="2">
    <source>
        <dbReference type="EMBL" id="PIZ96056.1"/>
    </source>
</evidence>
<reference evidence="3" key="1">
    <citation type="submission" date="2017-09" db="EMBL/GenBank/DDBJ databases">
        <title>Depth-based differentiation of microbial function through sediment-hosted aquifers and enrichment of novel symbionts in the deep terrestrial subsurface.</title>
        <authorList>
            <person name="Probst A.J."/>
            <person name="Ladd B."/>
            <person name="Jarett J.K."/>
            <person name="Geller-Mcgrath D.E."/>
            <person name="Sieber C.M.K."/>
            <person name="Emerson J.B."/>
            <person name="Anantharaman K."/>
            <person name="Thomas B.C."/>
            <person name="Malmstrom R."/>
            <person name="Stieglmeier M."/>
            <person name="Klingl A."/>
            <person name="Woyke T."/>
            <person name="Ryan C.M."/>
            <person name="Banfield J.F."/>
        </authorList>
    </citation>
    <scope>NUCLEOTIDE SEQUENCE [LARGE SCALE GENOMIC DNA]</scope>
</reference>
<proteinExistence type="predicted"/>
<gene>
    <name evidence="2" type="ORF">COX80_02395</name>
</gene>
<evidence type="ECO:0000256" key="1">
    <source>
        <dbReference type="SAM" id="Coils"/>
    </source>
</evidence>
<comment type="caution">
    <text evidence="2">The sequence shown here is derived from an EMBL/GenBank/DDBJ whole genome shotgun (WGS) entry which is preliminary data.</text>
</comment>
<name>A0A2M7VAT1_9BACT</name>
<keyword evidence="1" id="KW-0175">Coiled coil</keyword>
<sequence length="228" mass="26125">METAELFVIFKAEGGPMFSDFYSSEQAETHLKDCRILLRYEIPNDPNREWLTPFMDMPLDLDNLDDHESLGFFVGLQATEHFKKGFKLGKINPEASIPDVLSLEGLEELVDSQIATLEEVEELIIDVLEFVESELSDENEEYEELNQEVVDMDELEFMKKEGAPQIFLNWVKILIKKIIESAYRAGFELAKSEPDFQFDDGPAPFDAEALQQELPLDILLNGRPNNND</sequence>
<dbReference type="EMBL" id="PFPL01000035">
    <property type="protein sequence ID" value="PIZ96056.1"/>
    <property type="molecule type" value="Genomic_DNA"/>
</dbReference>
<feature type="coiled-coil region" evidence="1">
    <location>
        <begin position="103"/>
        <end position="155"/>
    </location>
</feature>
<organism evidence="2 3">
    <name type="scientific">Candidatus Magasanikbacteria bacterium CG_4_10_14_0_2_um_filter_33_14</name>
    <dbReference type="NCBI Taxonomy" id="1974636"/>
    <lineage>
        <taxon>Bacteria</taxon>
        <taxon>Candidatus Magasanikiibacteriota</taxon>
    </lineage>
</organism>